<dbReference type="RefSeq" id="WP_397023629.1">
    <property type="nucleotide sequence ID" value="NZ_JBITMB010000006.1"/>
</dbReference>
<evidence type="ECO:0000313" key="3">
    <source>
        <dbReference type="Proteomes" id="UP001612928"/>
    </source>
</evidence>
<evidence type="ECO:0000313" key="2">
    <source>
        <dbReference type="EMBL" id="MFI7443465.1"/>
    </source>
</evidence>
<dbReference type="PANTHER" id="PTHR43798">
    <property type="entry name" value="MONOACYLGLYCEROL LIPASE"/>
    <property type="match status" value="1"/>
</dbReference>
<dbReference type="Proteomes" id="UP001612928">
    <property type="component" value="Unassembled WGS sequence"/>
</dbReference>
<sequence>MPEKTSFTSADGTVITAEVVGDGPGLVILPGTLQSARSMRRLAEHLADSHTVFVIDRRGRGDSGPQGDDYSFDREAEDVIALLRREGASALFGHSSGGLVALETALRHPVRKLAVYEPPVSVADPTEDPWYPDFERALAAGRNALALSIMLKGLEGLGSASRMPLPFVRFMVSALTWTEEGREMVALVPTFPAEYREVERLAYSPVRYRGIGADTLVLAGSGGAQEYRAGGEFLASVIPRSRYLELRGLGHGGPDQQAPGQVAEVLREFVAAAPGAQTRG</sequence>
<dbReference type="GO" id="GO:0016787">
    <property type="term" value="F:hydrolase activity"/>
    <property type="evidence" value="ECO:0007669"/>
    <property type="project" value="UniProtKB-KW"/>
</dbReference>
<dbReference type="InterPro" id="IPR050266">
    <property type="entry name" value="AB_hydrolase_sf"/>
</dbReference>
<keyword evidence="2" id="KW-0378">Hydrolase</keyword>
<protein>
    <submittedName>
        <fullName evidence="2">Alpha/beta fold hydrolase</fullName>
    </submittedName>
</protein>
<comment type="caution">
    <text evidence="2">The sequence shown here is derived from an EMBL/GenBank/DDBJ whole genome shotgun (WGS) entry which is preliminary data.</text>
</comment>
<dbReference type="InterPro" id="IPR000073">
    <property type="entry name" value="AB_hydrolase_1"/>
</dbReference>
<gene>
    <name evidence="2" type="ORF">ACIBP5_26140</name>
</gene>
<name>A0ABW8A9K8_9ACTN</name>
<accession>A0ABW8A9K8</accession>
<dbReference type="SUPFAM" id="SSF53474">
    <property type="entry name" value="alpha/beta-Hydrolases"/>
    <property type="match status" value="1"/>
</dbReference>
<reference evidence="2 3" key="1">
    <citation type="submission" date="2024-10" db="EMBL/GenBank/DDBJ databases">
        <title>The Natural Products Discovery Center: Release of the First 8490 Sequenced Strains for Exploring Actinobacteria Biosynthetic Diversity.</title>
        <authorList>
            <person name="Kalkreuter E."/>
            <person name="Kautsar S.A."/>
            <person name="Yang D."/>
            <person name="Bader C.D."/>
            <person name="Teijaro C.N."/>
            <person name="Fluegel L."/>
            <person name="Davis C.M."/>
            <person name="Simpson J.R."/>
            <person name="Lauterbach L."/>
            <person name="Steele A.D."/>
            <person name="Gui C."/>
            <person name="Meng S."/>
            <person name="Li G."/>
            <person name="Viehrig K."/>
            <person name="Ye F."/>
            <person name="Su P."/>
            <person name="Kiefer A.F."/>
            <person name="Nichols A."/>
            <person name="Cepeda A.J."/>
            <person name="Yan W."/>
            <person name="Fan B."/>
            <person name="Jiang Y."/>
            <person name="Adhikari A."/>
            <person name="Zheng C.-J."/>
            <person name="Schuster L."/>
            <person name="Cowan T.M."/>
            <person name="Smanski M.J."/>
            <person name="Chevrette M.G."/>
            <person name="De Carvalho L.P.S."/>
            <person name="Shen B."/>
        </authorList>
    </citation>
    <scope>NUCLEOTIDE SEQUENCE [LARGE SCALE GENOMIC DNA]</scope>
    <source>
        <strain evidence="2 3">NPDC049503</strain>
    </source>
</reference>
<proteinExistence type="predicted"/>
<dbReference type="Gene3D" id="3.40.50.1820">
    <property type="entry name" value="alpha/beta hydrolase"/>
    <property type="match status" value="1"/>
</dbReference>
<organism evidence="2 3">
    <name type="scientific">Nonomuraea indica</name>
    <dbReference type="NCBI Taxonomy" id="1581193"/>
    <lineage>
        <taxon>Bacteria</taxon>
        <taxon>Bacillati</taxon>
        <taxon>Actinomycetota</taxon>
        <taxon>Actinomycetes</taxon>
        <taxon>Streptosporangiales</taxon>
        <taxon>Streptosporangiaceae</taxon>
        <taxon>Nonomuraea</taxon>
    </lineage>
</organism>
<dbReference type="Pfam" id="PF12697">
    <property type="entry name" value="Abhydrolase_6"/>
    <property type="match status" value="1"/>
</dbReference>
<dbReference type="EMBL" id="JBITMB010000006">
    <property type="protein sequence ID" value="MFI7443465.1"/>
    <property type="molecule type" value="Genomic_DNA"/>
</dbReference>
<evidence type="ECO:0000259" key="1">
    <source>
        <dbReference type="Pfam" id="PF12697"/>
    </source>
</evidence>
<keyword evidence="3" id="KW-1185">Reference proteome</keyword>
<dbReference type="InterPro" id="IPR029058">
    <property type="entry name" value="AB_hydrolase_fold"/>
</dbReference>
<feature type="domain" description="AB hydrolase-1" evidence="1">
    <location>
        <begin position="26"/>
        <end position="264"/>
    </location>
</feature>